<evidence type="ECO:0000256" key="5">
    <source>
        <dbReference type="ARBA" id="ARBA00022737"/>
    </source>
</evidence>
<dbReference type="STRING" id="361077.A0A152A5Z0"/>
<feature type="repeat" description="Solcar" evidence="9">
    <location>
        <begin position="243"/>
        <end position="333"/>
    </location>
</feature>
<dbReference type="OMA" id="CAGMSFW"/>
<reference evidence="12 13" key="1">
    <citation type="submission" date="2015-12" db="EMBL/GenBank/DDBJ databases">
        <title>Dictyostelia acquired genes for synthesis and detection of signals that induce cell-type specialization by lateral gene transfer from prokaryotes.</title>
        <authorList>
            <person name="Gloeckner G."/>
            <person name="Schaap P."/>
        </authorList>
    </citation>
    <scope>NUCLEOTIDE SEQUENCE [LARGE SCALE GENOMIC DNA]</scope>
    <source>
        <strain evidence="12 13">TK</strain>
    </source>
</reference>
<keyword evidence="7" id="KW-0496">Mitochondrion</keyword>
<dbReference type="GO" id="GO:0031966">
    <property type="term" value="C:mitochondrial membrane"/>
    <property type="evidence" value="ECO:0007669"/>
    <property type="project" value="UniProtKB-SubCell"/>
</dbReference>
<feature type="repeat" description="Solcar" evidence="9">
    <location>
        <begin position="130"/>
        <end position="225"/>
    </location>
</feature>
<keyword evidence="13" id="KW-1185">Reference proteome</keyword>
<dbReference type="PROSITE" id="PS50920">
    <property type="entry name" value="SOLCAR"/>
    <property type="match status" value="3"/>
</dbReference>
<accession>A0A152A5Z0</accession>
<dbReference type="InterPro" id="IPR023395">
    <property type="entry name" value="MCP_dom_sf"/>
</dbReference>
<keyword evidence="8 9" id="KW-0472">Membrane</keyword>
<dbReference type="SUPFAM" id="SSF103506">
    <property type="entry name" value="Mitochondrial carrier"/>
    <property type="match status" value="1"/>
</dbReference>
<proteinExistence type="inferred from homology"/>
<dbReference type="OrthoDB" id="14252at2759"/>
<dbReference type="InterPro" id="IPR018108">
    <property type="entry name" value="MCP_transmembrane"/>
</dbReference>
<evidence type="ECO:0000256" key="2">
    <source>
        <dbReference type="ARBA" id="ARBA00006375"/>
    </source>
</evidence>
<dbReference type="GO" id="GO:0000064">
    <property type="term" value="F:L-ornithine transmembrane transporter activity"/>
    <property type="evidence" value="ECO:0007669"/>
    <property type="project" value="TreeGrafter"/>
</dbReference>
<dbReference type="AlphaFoldDB" id="A0A152A5Z0"/>
<dbReference type="Pfam" id="PF00153">
    <property type="entry name" value="Mito_carr"/>
    <property type="match status" value="3"/>
</dbReference>
<dbReference type="GO" id="GO:1990575">
    <property type="term" value="P:mitochondrial L-ornithine transmembrane transport"/>
    <property type="evidence" value="ECO:0007669"/>
    <property type="project" value="TreeGrafter"/>
</dbReference>
<dbReference type="InterPro" id="IPR050567">
    <property type="entry name" value="Mitochondrial_Carrier"/>
</dbReference>
<keyword evidence="5" id="KW-0677">Repeat</keyword>
<evidence type="ECO:0000256" key="10">
    <source>
        <dbReference type="RuleBase" id="RU000488"/>
    </source>
</evidence>
<evidence type="ECO:0000256" key="3">
    <source>
        <dbReference type="ARBA" id="ARBA00022448"/>
    </source>
</evidence>
<keyword evidence="6 11" id="KW-1133">Transmembrane helix</keyword>
<dbReference type="InterPro" id="IPR002067">
    <property type="entry name" value="MCP"/>
</dbReference>
<name>A0A152A5Z0_TIELA</name>
<dbReference type="EMBL" id="LODT01000006">
    <property type="protein sequence ID" value="KYR01511.1"/>
    <property type="molecule type" value="Genomic_DNA"/>
</dbReference>
<dbReference type="InParanoid" id="A0A152A5Z0"/>
<protein>
    <submittedName>
        <fullName evidence="12">Mitochondrial substrate carrier family protein</fullName>
    </submittedName>
</protein>
<feature type="transmembrane region" description="Helical" evidence="11">
    <location>
        <begin position="89"/>
        <end position="111"/>
    </location>
</feature>
<evidence type="ECO:0000256" key="1">
    <source>
        <dbReference type="ARBA" id="ARBA00004225"/>
    </source>
</evidence>
<evidence type="ECO:0000256" key="9">
    <source>
        <dbReference type="PROSITE-ProRule" id="PRU00282"/>
    </source>
</evidence>
<dbReference type="PANTHER" id="PTHR45624">
    <property type="entry name" value="MITOCHONDRIAL BASIC AMINO ACIDS TRANSPORTER-RELATED"/>
    <property type="match status" value="1"/>
</dbReference>
<evidence type="ECO:0000256" key="7">
    <source>
        <dbReference type="ARBA" id="ARBA00023128"/>
    </source>
</evidence>
<comment type="similarity">
    <text evidence="2 10">Belongs to the mitochondrial carrier (TC 2.A.29) family.</text>
</comment>
<comment type="caution">
    <text evidence="12">The sequence shown here is derived from an EMBL/GenBank/DDBJ whole genome shotgun (WGS) entry which is preliminary data.</text>
</comment>
<gene>
    <name evidence="12" type="ORF">DLAC_01500</name>
</gene>
<dbReference type="Gene3D" id="1.50.40.10">
    <property type="entry name" value="Mitochondrial carrier domain"/>
    <property type="match status" value="1"/>
</dbReference>
<evidence type="ECO:0000256" key="4">
    <source>
        <dbReference type="ARBA" id="ARBA00022692"/>
    </source>
</evidence>
<keyword evidence="4 9" id="KW-0812">Transmembrane</keyword>
<dbReference type="PRINTS" id="PR00926">
    <property type="entry name" value="MITOCARRIER"/>
</dbReference>
<feature type="repeat" description="Solcar" evidence="9">
    <location>
        <begin position="30"/>
        <end position="118"/>
    </location>
</feature>
<evidence type="ECO:0000256" key="8">
    <source>
        <dbReference type="ARBA" id="ARBA00023136"/>
    </source>
</evidence>
<keyword evidence="3 10" id="KW-0813">Transport</keyword>
<dbReference type="Proteomes" id="UP000076078">
    <property type="component" value="Unassembled WGS sequence"/>
</dbReference>
<organism evidence="12 13">
    <name type="scientific">Tieghemostelium lacteum</name>
    <name type="common">Slime mold</name>
    <name type="synonym">Dictyostelium lacteum</name>
    <dbReference type="NCBI Taxonomy" id="361077"/>
    <lineage>
        <taxon>Eukaryota</taxon>
        <taxon>Amoebozoa</taxon>
        <taxon>Evosea</taxon>
        <taxon>Eumycetozoa</taxon>
        <taxon>Dictyostelia</taxon>
        <taxon>Dictyosteliales</taxon>
        <taxon>Raperosteliaceae</taxon>
        <taxon>Tieghemostelium</taxon>
    </lineage>
</organism>
<evidence type="ECO:0000256" key="11">
    <source>
        <dbReference type="SAM" id="Phobius"/>
    </source>
</evidence>
<evidence type="ECO:0000256" key="6">
    <source>
        <dbReference type="ARBA" id="ARBA00022989"/>
    </source>
</evidence>
<evidence type="ECO:0000313" key="12">
    <source>
        <dbReference type="EMBL" id="KYR01511.1"/>
    </source>
</evidence>
<dbReference type="PANTHER" id="PTHR45624:SF18">
    <property type="entry name" value="MITOCHONDRIAL SUBSTRATE CARRIER FAMILY PROTEIN D"/>
    <property type="match status" value="1"/>
</dbReference>
<comment type="subcellular location">
    <subcellularLocation>
        <location evidence="1">Mitochondrion membrane</location>
        <topology evidence="1">Multi-pass membrane protein</topology>
    </subcellularLocation>
</comment>
<sequence length="350" mass="39076">MTSPSTSNRNRILNSNNNGNNIFLQDPKWLGIGKDVFSGSISGMCSCLVGHPFDTIKVMLQDKPSGHLPKFDNGYQALKYLVQTEGVKGVYRGLSVPLFSVSFINSIFFATYNFSRSTMDQLTGGNTEEHLHLKTLVSGGIAGGMISLFITPRDLIKSKLQVQCKPLFTDKYCYGQQYKGPVDVVRQVVKHQGYAGLFRGLRPTFCRDIPGDMVYFTVYENIKKFLINLTSTNRDGTKNTNDVPSWVAIVAGGSAGASFWFSIYPIDVIKTRIQTQPENPLIPLKYTGVIQTFKTILKEEGWRPFYRGFTATILRSFPTSACNFLVYETIKKFLNNSLPPLEPPGLTNPE</sequence>
<feature type="transmembrane region" description="Helical" evidence="11">
    <location>
        <begin position="131"/>
        <end position="150"/>
    </location>
</feature>
<evidence type="ECO:0000313" key="13">
    <source>
        <dbReference type="Proteomes" id="UP000076078"/>
    </source>
</evidence>